<evidence type="ECO:0000313" key="2">
    <source>
        <dbReference type="EMBL" id="KAK4316020.1"/>
    </source>
</evidence>
<sequence length="91" mass="10153">MRDLEIPFPAPPPPRPPPGAPRFHPPGGLVLSPPPAPVARWQPGRRQHRLCLLLRLSRVPSLCIRIPTLCIQVQVLCLQITALIYIDIDEC</sequence>
<dbReference type="EMBL" id="JAWZYT010001054">
    <property type="protein sequence ID" value="KAK4316020.1"/>
    <property type="molecule type" value="Genomic_DNA"/>
</dbReference>
<evidence type="ECO:0000313" key="3">
    <source>
        <dbReference type="Proteomes" id="UP001292094"/>
    </source>
</evidence>
<dbReference type="Proteomes" id="UP001292094">
    <property type="component" value="Unassembled WGS sequence"/>
</dbReference>
<organism evidence="2 3">
    <name type="scientific">Petrolisthes manimaculis</name>
    <dbReference type="NCBI Taxonomy" id="1843537"/>
    <lineage>
        <taxon>Eukaryota</taxon>
        <taxon>Metazoa</taxon>
        <taxon>Ecdysozoa</taxon>
        <taxon>Arthropoda</taxon>
        <taxon>Crustacea</taxon>
        <taxon>Multicrustacea</taxon>
        <taxon>Malacostraca</taxon>
        <taxon>Eumalacostraca</taxon>
        <taxon>Eucarida</taxon>
        <taxon>Decapoda</taxon>
        <taxon>Pleocyemata</taxon>
        <taxon>Anomura</taxon>
        <taxon>Galatheoidea</taxon>
        <taxon>Porcellanidae</taxon>
        <taxon>Petrolisthes</taxon>
    </lineage>
</organism>
<protein>
    <submittedName>
        <fullName evidence="2">Uncharacterized protein</fullName>
    </submittedName>
</protein>
<dbReference type="AlphaFoldDB" id="A0AAE1PWA6"/>
<feature type="region of interest" description="Disordered" evidence="1">
    <location>
        <begin position="1"/>
        <end position="31"/>
    </location>
</feature>
<accession>A0AAE1PWA6</accession>
<comment type="caution">
    <text evidence="2">The sequence shown here is derived from an EMBL/GenBank/DDBJ whole genome shotgun (WGS) entry which is preliminary data.</text>
</comment>
<feature type="compositionally biased region" description="Pro residues" evidence="1">
    <location>
        <begin position="8"/>
        <end position="24"/>
    </location>
</feature>
<evidence type="ECO:0000256" key="1">
    <source>
        <dbReference type="SAM" id="MobiDB-lite"/>
    </source>
</evidence>
<gene>
    <name evidence="2" type="ORF">Pmani_012794</name>
</gene>
<keyword evidence="3" id="KW-1185">Reference proteome</keyword>
<reference evidence="2" key="1">
    <citation type="submission" date="2023-11" db="EMBL/GenBank/DDBJ databases">
        <title>Genome assemblies of two species of porcelain crab, Petrolisthes cinctipes and Petrolisthes manimaculis (Anomura: Porcellanidae).</title>
        <authorList>
            <person name="Angst P."/>
        </authorList>
    </citation>
    <scope>NUCLEOTIDE SEQUENCE</scope>
    <source>
        <strain evidence="2">PB745_02</strain>
        <tissue evidence="2">Gill</tissue>
    </source>
</reference>
<name>A0AAE1PWA6_9EUCA</name>
<proteinExistence type="predicted"/>